<feature type="compositionally biased region" description="Basic and acidic residues" evidence="1">
    <location>
        <begin position="37"/>
        <end position="67"/>
    </location>
</feature>
<feature type="region of interest" description="Disordered" evidence="1">
    <location>
        <begin position="1"/>
        <end position="67"/>
    </location>
</feature>
<organism evidence="2 3">
    <name type="scientific">Morus notabilis</name>
    <dbReference type="NCBI Taxonomy" id="981085"/>
    <lineage>
        <taxon>Eukaryota</taxon>
        <taxon>Viridiplantae</taxon>
        <taxon>Streptophyta</taxon>
        <taxon>Embryophyta</taxon>
        <taxon>Tracheophyta</taxon>
        <taxon>Spermatophyta</taxon>
        <taxon>Magnoliopsida</taxon>
        <taxon>eudicotyledons</taxon>
        <taxon>Gunneridae</taxon>
        <taxon>Pentapetalae</taxon>
        <taxon>rosids</taxon>
        <taxon>fabids</taxon>
        <taxon>Rosales</taxon>
        <taxon>Moraceae</taxon>
        <taxon>Moreae</taxon>
        <taxon>Morus</taxon>
    </lineage>
</organism>
<keyword evidence="3" id="KW-1185">Reference proteome</keyword>
<accession>W9RZA3</accession>
<protein>
    <submittedName>
        <fullName evidence="2">Uncharacterized protein</fullName>
    </submittedName>
</protein>
<evidence type="ECO:0000256" key="1">
    <source>
        <dbReference type="SAM" id="MobiDB-lite"/>
    </source>
</evidence>
<name>W9RZA3_9ROSA</name>
<dbReference type="EMBL" id="KE345474">
    <property type="protein sequence ID" value="EXC04478.1"/>
    <property type="molecule type" value="Genomic_DNA"/>
</dbReference>
<dbReference type="Proteomes" id="UP000030645">
    <property type="component" value="Unassembled WGS sequence"/>
</dbReference>
<proteinExistence type="predicted"/>
<dbReference type="AlphaFoldDB" id="W9RZA3"/>
<reference evidence="3" key="1">
    <citation type="submission" date="2013-01" db="EMBL/GenBank/DDBJ databases">
        <title>Draft Genome Sequence of a Mulberry Tree, Morus notabilis C.K. Schneid.</title>
        <authorList>
            <person name="He N."/>
            <person name="Zhao S."/>
        </authorList>
    </citation>
    <scope>NUCLEOTIDE SEQUENCE</scope>
</reference>
<sequence>MRRVHPRGQNPKLGPGRRGTWLGGNCGSSRTEAGTKVAKEWADADDAFGRDRRDSEQPEATREREPP</sequence>
<evidence type="ECO:0000313" key="3">
    <source>
        <dbReference type="Proteomes" id="UP000030645"/>
    </source>
</evidence>
<gene>
    <name evidence="2" type="ORF">L484_019076</name>
</gene>
<evidence type="ECO:0000313" key="2">
    <source>
        <dbReference type="EMBL" id="EXC04478.1"/>
    </source>
</evidence>